<evidence type="ECO:0000256" key="2">
    <source>
        <dbReference type="SAM" id="SignalP"/>
    </source>
</evidence>
<dbReference type="Proteomes" id="UP000316242">
    <property type="component" value="Unassembled WGS sequence"/>
</dbReference>
<accession>A0ABQ0RL67</accession>
<feature type="chain" id="PRO_5045983051" description="PknH-like extracellular domain-containing protein" evidence="2">
    <location>
        <begin position="25"/>
        <end position="246"/>
    </location>
</feature>
<dbReference type="RefSeq" id="WP_141357441.1">
    <property type="nucleotide sequence ID" value="NZ_BAAAWM010000001.1"/>
</dbReference>
<gene>
    <name evidence="3" type="ORF">ANI01nite_17520</name>
</gene>
<sequence>MKKRSLWVLPVAVALALTGCSSNSGTEGAAGSSEAPQEQESTAVPALTAEQAAAVAKTLGGDEPNVQVLDSAALSASVESAKGLIDQMEIEPAQCAEFVAQQGTQDLDGVNMAAAIVVGEAGESSSYSVAGYEDAAKLEAINKMADAKDLQGCEDFSMKVAGQEVSASAKILDAESDADKTIATHTAMTMNGAEVPGGSYQIQGVVGDNVVAVSHTQTTEQSEDEAVKTLVDELNKAVAEVKAAAK</sequence>
<evidence type="ECO:0008006" key="5">
    <source>
        <dbReference type="Google" id="ProtNLM"/>
    </source>
</evidence>
<feature type="signal peptide" evidence="2">
    <location>
        <begin position="1"/>
        <end position="24"/>
    </location>
</feature>
<proteinExistence type="predicted"/>
<organism evidence="3 4">
    <name type="scientific">Glutamicibacter nicotianae</name>
    <name type="common">Arthrobacter nicotianae</name>
    <dbReference type="NCBI Taxonomy" id="37929"/>
    <lineage>
        <taxon>Bacteria</taxon>
        <taxon>Bacillati</taxon>
        <taxon>Actinomycetota</taxon>
        <taxon>Actinomycetes</taxon>
        <taxon>Micrococcales</taxon>
        <taxon>Micrococcaceae</taxon>
        <taxon>Glutamicibacter</taxon>
    </lineage>
</organism>
<evidence type="ECO:0000256" key="1">
    <source>
        <dbReference type="SAM" id="MobiDB-lite"/>
    </source>
</evidence>
<name>A0ABQ0RL67_GLUNI</name>
<evidence type="ECO:0000313" key="3">
    <source>
        <dbReference type="EMBL" id="GEC12549.1"/>
    </source>
</evidence>
<protein>
    <recommendedName>
        <fullName evidence="5">PknH-like extracellular domain-containing protein</fullName>
    </recommendedName>
</protein>
<dbReference type="EMBL" id="BJNE01000006">
    <property type="protein sequence ID" value="GEC12549.1"/>
    <property type="molecule type" value="Genomic_DNA"/>
</dbReference>
<keyword evidence="2" id="KW-0732">Signal</keyword>
<reference evidence="3 4" key="1">
    <citation type="submission" date="2019-06" db="EMBL/GenBank/DDBJ databases">
        <title>Whole genome shotgun sequence of Glutamicibacter nicotianae NBRC 14234.</title>
        <authorList>
            <person name="Hosoyama A."/>
            <person name="Uohara A."/>
            <person name="Ohji S."/>
            <person name="Ichikawa N."/>
        </authorList>
    </citation>
    <scope>NUCLEOTIDE SEQUENCE [LARGE SCALE GENOMIC DNA]</scope>
    <source>
        <strain evidence="3 4">NBRC 14234</strain>
    </source>
</reference>
<feature type="region of interest" description="Disordered" evidence="1">
    <location>
        <begin position="22"/>
        <end position="44"/>
    </location>
</feature>
<keyword evidence="4" id="KW-1185">Reference proteome</keyword>
<comment type="caution">
    <text evidence="3">The sequence shown here is derived from an EMBL/GenBank/DDBJ whole genome shotgun (WGS) entry which is preliminary data.</text>
</comment>
<dbReference type="PROSITE" id="PS51257">
    <property type="entry name" value="PROKAR_LIPOPROTEIN"/>
    <property type="match status" value="1"/>
</dbReference>
<evidence type="ECO:0000313" key="4">
    <source>
        <dbReference type="Proteomes" id="UP000316242"/>
    </source>
</evidence>